<dbReference type="InterPro" id="IPR001314">
    <property type="entry name" value="Peptidase_S1A"/>
</dbReference>
<evidence type="ECO:0000313" key="3">
    <source>
        <dbReference type="Proteomes" id="UP000695000"/>
    </source>
</evidence>
<dbReference type="Pfam" id="PF00089">
    <property type="entry name" value="Trypsin"/>
    <property type="match status" value="1"/>
</dbReference>
<evidence type="ECO:0000256" key="1">
    <source>
        <dbReference type="SAM" id="MobiDB-lite"/>
    </source>
</evidence>
<dbReference type="RefSeq" id="XP_017776020.1">
    <property type="nucleotide sequence ID" value="XM_017920531.1"/>
</dbReference>
<dbReference type="InterPro" id="IPR043504">
    <property type="entry name" value="Peptidase_S1_PA_chymotrypsin"/>
</dbReference>
<dbReference type="PRINTS" id="PR00722">
    <property type="entry name" value="CHYMOTRYPSIN"/>
</dbReference>
<dbReference type="SUPFAM" id="SSF50494">
    <property type="entry name" value="Trypsin-like serine proteases"/>
    <property type="match status" value="1"/>
</dbReference>
<dbReference type="InterPro" id="IPR001254">
    <property type="entry name" value="Trypsin_dom"/>
</dbReference>
<dbReference type="GeneID" id="108562255"/>
<feature type="domain" description="Peptidase S1" evidence="2">
    <location>
        <begin position="99"/>
        <end position="353"/>
    </location>
</feature>
<dbReference type="PANTHER" id="PTHR24260:SF143">
    <property type="entry name" value="SERINE PROTEASE GD-LIKE PROTEIN"/>
    <property type="match status" value="1"/>
</dbReference>
<name>A0ABM1MN70_NICVS</name>
<dbReference type="SMART" id="SM00020">
    <property type="entry name" value="Tryp_SPc"/>
    <property type="match status" value="1"/>
</dbReference>
<keyword evidence="3" id="KW-1185">Reference proteome</keyword>
<feature type="non-terminal residue" evidence="4">
    <location>
        <position position="1"/>
    </location>
</feature>
<feature type="compositionally biased region" description="Polar residues" evidence="1">
    <location>
        <begin position="82"/>
        <end position="97"/>
    </location>
</feature>
<dbReference type="InterPro" id="IPR009003">
    <property type="entry name" value="Peptidase_S1_PA"/>
</dbReference>
<feature type="region of interest" description="Disordered" evidence="1">
    <location>
        <begin position="44"/>
        <end position="97"/>
    </location>
</feature>
<organism evidence="3 4">
    <name type="scientific">Nicrophorus vespilloides</name>
    <name type="common">Boreal carrion beetle</name>
    <dbReference type="NCBI Taxonomy" id="110193"/>
    <lineage>
        <taxon>Eukaryota</taxon>
        <taxon>Metazoa</taxon>
        <taxon>Ecdysozoa</taxon>
        <taxon>Arthropoda</taxon>
        <taxon>Hexapoda</taxon>
        <taxon>Insecta</taxon>
        <taxon>Pterygota</taxon>
        <taxon>Neoptera</taxon>
        <taxon>Endopterygota</taxon>
        <taxon>Coleoptera</taxon>
        <taxon>Polyphaga</taxon>
        <taxon>Staphyliniformia</taxon>
        <taxon>Silphidae</taxon>
        <taxon>Nicrophorinae</taxon>
        <taxon>Nicrophorus</taxon>
    </lineage>
</organism>
<dbReference type="PANTHER" id="PTHR24260">
    <property type="match status" value="1"/>
</dbReference>
<sequence>KDKVPCVTEIKLNEIKLCNEGVPIRTTEAPSPFISQKITKKPATASSAISRPSQTSNIGNILRGKNSSSSTALPSTTSSGSIVNTRKPNKPGVTSSKDVQCGTMAQIIGIWPWHIALYASDGLQLRYICGGNLVNQKYVITSAQCVTRPGTNRKVDAEGFLIHLGRTFLMTSTVGIQERRVERITVHPEYNSIYLQNDVAVLRLSRDADYTDYVRPACLWSEAADDSVIGKIGTVIGWGTMNDEERQNTYTLQKAQMLVVDTLTCISSNPNYYNKYTSTNTMCAGFRNGTSVCNGDLGGGMFFSKTTSNGVVWVLRGLVSHGMTLQGMYCDPYNYIVFSDLAHHNQWLNFVLIE</sequence>
<gene>
    <name evidence="4" type="primary">LOC108562255</name>
</gene>
<feature type="compositionally biased region" description="Low complexity" evidence="1">
    <location>
        <begin position="67"/>
        <end position="81"/>
    </location>
</feature>
<accession>A0ABM1MN70</accession>
<evidence type="ECO:0000259" key="2">
    <source>
        <dbReference type="PROSITE" id="PS50240"/>
    </source>
</evidence>
<evidence type="ECO:0000313" key="4">
    <source>
        <dbReference type="RefSeq" id="XP_017776020.1"/>
    </source>
</evidence>
<protein>
    <submittedName>
        <fullName evidence="4">Chymotrypsin-like elastase family member 2A</fullName>
    </submittedName>
</protein>
<dbReference type="InterPro" id="IPR051333">
    <property type="entry name" value="CLIP_Serine_Protease"/>
</dbReference>
<dbReference type="CDD" id="cd00190">
    <property type="entry name" value="Tryp_SPc"/>
    <property type="match status" value="1"/>
</dbReference>
<dbReference type="Proteomes" id="UP000695000">
    <property type="component" value="Unplaced"/>
</dbReference>
<feature type="compositionally biased region" description="Polar residues" evidence="1">
    <location>
        <begin position="44"/>
        <end position="59"/>
    </location>
</feature>
<dbReference type="PROSITE" id="PS50240">
    <property type="entry name" value="TRYPSIN_DOM"/>
    <property type="match status" value="1"/>
</dbReference>
<dbReference type="Gene3D" id="2.40.10.10">
    <property type="entry name" value="Trypsin-like serine proteases"/>
    <property type="match status" value="2"/>
</dbReference>
<reference evidence="4" key="1">
    <citation type="submission" date="2025-08" db="UniProtKB">
        <authorList>
            <consortium name="RefSeq"/>
        </authorList>
    </citation>
    <scope>IDENTIFICATION</scope>
    <source>
        <tissue evidence="4">Whole Larva</tissue>
    </source>
</reference>
<proteinExistence type="predicted"/>